<keyword evidence="1" id="KW-0175">Coiled coil</keyword>
<gene>
    <name evidence="2" type="ORF">HCN44_001517</name>
</gene>
<evidence type="ECO:0000313" key="2">
    <source>
        <dbReference type="EMBL" id="KAF7992192.1"/>
    </source>
</evidence>
<keyword evidence="3" id="KW-1185">Reference proteome</keyword>
<name>A0A835CQE9_APHGI</name>
<feature type="coiled-coil region" evidence="1">
    <location>
        <begin position="258"/>
        <end position="371"/>
    </location>
</feature>
<feature type="coiled-coil region" evidence="1">
    <location>
        <begin position="27"/>
        <end position="139"/>
    </location>
</feature>
<reference evidence="2 3" key="1">
    <citation type="submission" date="2020-08" db="EMBL/GenBank/DDBJ databases">
        <title>Aphidius gifuensis genome sequencing and assembly.</title>
        <authorList>
            <person name="Du Z."/>
        </authorList>
    </citation>
    <scope>NUCLEOTIDE SEQUENCE [LARGE SCALE GENOMIC DNA]</scope>
    <source>
        <strain evidence="2">YNYX2018</strain>
        <tissue evidence="2">Adults</tissue>
    </source>
</reference>
<dbReference type="AlphaFoldDB" id="A0A835CQE9"/>
<organism evidence="2 3">
    <name type="scientific">Aphidius gifuensis</name>
    <name type="common">Parasitoid wasp</name>
    <dbReference type="NCBI Taxonomy" id="684658"/>
    <lineage>
        <taxon>Eukaryota</taxon>
        <taxon>Metazoa</taxon>
        <taxon>Ecdysozoa</taxon>
        <taxon>Arthropoda</taxon>
        <taxon>Hexapoda</taxon>
        <taxon>Insecta</taxon>
        <taxon>Pterygota</taxon>
        <taxon>Neoptera</taxon>
        <taxon>Endopterygota</taxon>
        <taxon>Hymenoptera</taxon>
        <taxon>Apocrita</taxon>
        <taxon>Ichneumonoidea</taxon>
        <taxon>Braconidae</taxon>
        <taxon>Aphidiinae</taxon>
        <taxon>Aphidius</taxon>
    </lineage>
</organism>
<dbReference type="OrthoDB" id="2121607at2759"/>
<protein>
    <recommendedName>
        <fullName evidence="4">Protein Spindly</fullName>
    </recommendedName>
</protein>
<accession>A0A835CQE9</accession>
<evidence type="ECO:0000313" key="3">
    <source>
        <dbReference type="Proteomes" id="UP000639338"/>
    </source>
</evidence>
<dbReference type="EMBL" id="JACMRX010000003">
    <property type="protein sequence ID" value="KAF7992192.1"/>
    <property type="molecule type" value="Genomic_DNA"/>
</dbReference>
<comment type="caution">
    <text evidence="2">The sequence shown here is derived from an EMBL/GenBank/DDBJ whole genome shotgun (WGS) entry which is preliminary data.</text>
</comment>
<evidence type="ECO:0008006" key="4">
    <source>
        <dbReference type="Google" id="ProtNLM"/>
    </source>
</evidence>
<proteinExistence type="predicted"/>
<dbReference type="Proteomes" id="UP000639338">
    <property type="component" value="Unassembled WGS sequence"/>
</dbReference>
<evidence type="ECO:0000256" key="1">
    <source>
        <dbReference type="SAM" id="Coils"/>
    </source>
</evidence>
<sequence>MTNESTYEYAAELNKTDGAKYDEDDDVDNLKKQITNLAIVNEQYQQDLHSLQSKLNVEHKIQNELQESNENLEQIVKKHQDVMKQKIHEIEEKHAAEKQDLFVRLSDLESESTKKTETIEELKLKLKKSYEKIEELSVTECESTVVDDSSLLHQQMQNLIDQLSQKDAICRELEEYNKHSSNEISELREILDSTKIQLLEKNTLLETIKDEFAECKIELESIKNVPANANCKGNSLFAEVEDRRQKMLDNMTSMKTKYYEAKKIVDDKNREIKSLKAELAAVLRKFEDDTVETLQQNINLSDKYKNRITELEIKLKDKLKIIKNLEEQKMIPINDEFSFFQSLVETKKNEIESLEKQLENVSINAVLEEEMKHKMGRQLRYWRCKAMSSEAQLVSIKMYLESNSDPKNDEIQKILKESLSKNPKLEETLDITHKIPSVINESEYTLDKLLPKKLNLTQTITDYSMIDNKNYNTDDNDNKNLPLEQTIVMNETIEETILAPSTINIQNCPSIFIKPSSPISNQANLQNKNTTSSIKTTTTTKQDKKILRFSDDTIDPEPKILKRQQSTPKYPIIFVSSKSKKPL</sequence>